<sequence length="127" mass="14778">MHSVQSLKLDDNCMLLVTVYNGQSHFDQLSRLTHLRISLWNFYQCIDLLSQLGSQLHSLIRVARALPRLRTLEIINQLEEQEKMRMIKGNIDFSHLALLILYDIHMDYAQQFLCQIGLPSLIELGIN</sequence>
<evidence type="ECO:0000313" key="3">
    <source>
        <dbReference type="Proteomes" id="UP000663854"/>
    </source>
</evidence>
<dbReference type="AlphaFoldDB" id="A0A815TEN1"/>
<feature type="non-terminal residue" evidence="1">
    <location>
        <position position="1"/>
    </location>
</feature>
<evidence type="ECO:0000313" key="2">
    <source>
        <dbReference type="EMBL" id="CAF1655572.1"/>
    </source>
</evidence>
<dbReference type="EMBL" id="CAJNOL010011482">
    <property type="protein sequence ID" value="CAF1655572.1"/>
    <property type="molecule type" value="Genomic_DNA"/>
</dbReference>
<evidence type="ECO:0000313" key="1">
    <source>
        <dbReference type="EMBL" id="CAF1502011.1"/>
    </source>
</evidence>
<dbReference type="Proteomes" id="UP000663854">
    <property type="component" value="Unassembled WGS sequence"/>
</dbReference>
<evidence type="ECO:0000313" key="4">
    <source>
        <dbReference type="Proteomes" id="UP000663870"/>
    </source>
</evidence>
<gene>
    <name evidence="2" type="ORF">JXQ802_LOCUS55215</name>
    <name evidence="1" type="ORF">PYM288_LOCUS38695</name>
</gene>
<proteinExistence type="predicted"/>
<protein>
    <submittedName>
        <fullName evidence="1">Uncharacterized protein</fullName>
    </submittedName>
</protein>
<comment type="caution">
    <text evidence="1">The sequence shown here is derived from an EMBL/GenBank/DDBJ whole genome shotgun (WGS) entry which is preliminary data.</text>
</comment>
<reference evidence="1" key="1">
    <citation type="submission" date="2021-02" db="EMBL/GenBank/DDBJ databases">
        <authorList>
            <person name="Nowell W R."/>
        </authorList>
    </citation>
    <scope>NUCLEOTIDE SEQUENCE</scope>
</reference>
<accession>A0A815TEN1</accession>
<dbReference type="EMBL" id="CAJNOH010009689">
    <property type="protein sequence ID" value="CAF1502011.1"/>
    <property type="molecule type" value="Genomic_DNA"/>
</dbReference>
<keyword evidence="4" id="KW-1185">Reference proteome</keyword>
<dbReference type="Proteomes" id="UP000663870">
    <property type="component" value="Unassembled WGS sequence"/>
</dbReference>
<name>A0A815TEN1_9BILA</name>
<organism evidence="1 3">
    <name type="scientific">Rotaria sordida</name>
    <dbReference type="NCBI Taxonomy" id="392033"/>
    <lineage>
        <taxon>Eukaryota</taxon>
        <taxon>Metazoa</taxon>
        <taxon>Spiralia</taxon>
        <taxon>Gnathifera</taxon>
        <taxon>Rotifera</taxon>
        <taxon>Eurotatoria</taxon>
        <taxon>Bdelloidea</taxon>
        <taxon>Philodinida</taxon>
        <taxon>Philodinidae</taxon>
        <taxon>Rotaria</taxon>
    </lineage>
</organism>